<keyword evidence="3" id="KW-1185">Reference proteome</keyword>
<protein>
    <submittedName>
        <fullName evidence="2">Uncharacterized protein</fullName>
    </submittedName>
</protein>
<keyword evidence="1" id="KW-0812">Transmembrane</keyword>
<name>A0A3N1D057_9ACTN</name>
<reference evidence="2 3" key="1">
    <citation type="submission" date="2018-11" db="EMBL/GenBank/DDBJ databases">
        <title>Sequencing the genomes of 1000 actinobacteria strains.</title>
        <authorList>
            <person name="Klenk H.-P."/>
        </authorList>
    </citation>
    <scope>NUCLEOTIDE SEQUENCE [LARGE SCALE GENOMIC DNA]</scope>
    <source>
        <strain evidence="2 3">DSM 44254</strain>
    </source>
</reference>
<keyword evidence="1" id="KW-0472">Membrane</keyword>
<evidence type="ECO:0000313" key="2">
    <source>
        <dbReference type="EMBL" id="ROO86917.1"/>
    </source>
</evidence>
<organism evidence="2 3">
    <name type="scientific">Actinocorallia herbida</name>
    <dbReference type="NCBI Taxonomy" id="58109"/>
    <lineage>
        <taxon>Bacteria</taxon>
        <taxon>Bacillati</taxon>
        <taxon>Actinomycetota</taxon>
        <taxon>Actinomycetes</taxon>
        <taxon>Streptosporangiales</taxon>
        <taxon>Thermomonosporaceae</taxon>
        <taxon>Actinocorallia</taxon>
    </lineage>
</organism>
<evidence type="ECO:0000313" key="3">
    <source>
        <dbReference type="Proteomes" id="UP000272400"/>
    </source>
</evidence>
<proteinExistence type="predicted"/>
<dbReference type="AlphaFoldDB" id="A0A3N1D057"/>
<dbReference type="RefSeq" id="WP_123666271.1">
    <property type="nucleotide sequence ID" value="NZ_RJKE01000001.1"/>
</dbReference>
<evidence type="ECO:0000256" key="1">
    <source>
        <dbReference type="SAM" id="Phobius"/>
    </source>
</evidence>
<gene>
    <name evidence="2" type="ORF">EDD29_4501</name>
</gene>
<feature type="transmembrane region" description="Helical" evidence="1">
    <location>
        <begin position="6"/>
        <end position="27"/>
    </location>
</feature>
<dbReference type="Proteomes" id="UP000272400">
    <property type="component" value="Unassembled WGS sequence"/>
</dbReference>
<dbReference type="EMBL" id="RJKE01000001">
    <property type="protein sequence ID" value="ROO86917.1"/>
    <property type="molecule type" value="Genomic_DNA"/>
</dbReference>
<sequence>MRAGDLAGPAAVAGVGAWILLTVIANLPHGESLLLRVFVLRRLLALIPRWSFFAPDPVHSDVSLLFRDRIGNGGLSVWRDTNPGSRRPSVLRPLFNPDARSFKAVSDASNGLIAAARSAGPGTRPQDLSLNVPYLLLLNHVAGFGIGPGVEARQFALVRHNRHEQRMAVVFVSGFHVLEAEDSSAGR</sequence>
<dbReference type="OrthoDB" id="8565707at2"/>
<accession>A0A3N1D057</accession>
<comment type="caution">
    <text evidence="2">The sequence shown here is derived from an EMBL/GenBank/DDBJ whole genome shotgun (WGS) entry which is preliminary data.</text>
</comment>
<keyword evidence="1" id="KW-1133">Transmembrane helix</keyword>